<feature type="transmembrane region" description="Helical" evidence="7">
    <location>
        <begin position="261"/>
        <end position="282"/>
    </location>
</feature>
<dbReference type="Proteomes" id="UP000005695">
    <property type="component" value="Unassembled WGS sequence"/>
</dbReference>
<keyword evidence="6" id="KW-0769">Symport</keyword>
<keyword evidence="2 6" id="KW-0813">Transport</keyword>
<name>Q1K1U5_DESA6</name>
<feature type="transmembrane region" description="Helical" evidence="7">
    <location>
        <begin position="302"/>
        <end position="332"/>
    </location>
</feature>
<dbReference type="InterPro" id="IPR037272">
    <property type="entry name" value="SNS_sf"/>
</dbReference>
<dbReference type="PROSITE" id="PS50267">
    <property type="entry name" value="NA_NEUROTRAN_SYMP_3"/>
    <property type="match status" value="1"/>
</dbReference>
<dbReference type="Pfam" id="PF00209">
    <property type="entry name" value="SNF"/>
    <property type="match status" value="2"/>
</dbReference>
<evidence type="ECO:0000313" key="9">
    <source>
        <dbReference type="Proteomes" id="UP000005695"/>
    </source>
</evidence>
<gene>
    <name evidence="8" type="ORF">Dace_1757</name>
</gene>
<dbReference type="GO" id="GO:0015293">
    <property type="term" value="F:symporter activity"/>
    <property type="evidence" value="ECO:0007669"/>
    <property type="project" value="UniProtKB-KW"/>
</dbReference>
<evidence type="ECO:0000256" key="1">
    <source>
        <dbReference type="ARBA" id="ARBA00004141"/>
    </source>
</evidence>
<keyword evidence="5 7" id="KW-0472">Membrane</keyword>
<feature type="transmembrane region" description="Helical" evidence="7">
    <location>
        <begin position="85"/>
        <end position="107"/>
    </location>
</feature>
<comment type="similarity">
    <text evidence="6">Belongs to the sodium:neurotransmitter symporter (SNF) (TC 2.A.22) family.</text>
</comment>
<keyword evidence="3 6" id="KW-0812">Transmembrane</keyword>
<dbReference type="GO" id="GO:0016020">
    <property type="term" value="C:membrane"/>
    <property type="evidence" value="ECO:0007669"/>
    <property type="project" value="UniProtKB-SubCell"/>
</dbReference>
<sequence length="448" mass="48165">MTQRSQWASRLGFILAASGSSIGLGNIWKFPYVAGQNGGGAFVLVYLVSILLVGIPIMMAEFLLGREGGKDAIGSFARLAGKNSPWCLVGGTSVIAAFILLSFYAVVAGWCFDYVVKSAAGTLQHASPEQISALFSDLLSSPGQMIFWQACFLMATAAIVSCGIQHGIERWSKILMPLLFLLLLYLFVHGLFSGGAGRAAQFLFSADFSLLTPQSLLAAVGHSFFTLSLGAGVMITYGSYLDRQADLFSMAIKVSALDTMVALLAGMAIFPVVFSAGLDPGAGPGLVFQTIPIVFSSAPMGWLLAVVFFLLLAFAALSSSISMLEVSVAWLVDEKQWSRFKSTTLLSLGAFLLGLPSLFSFNLWHDVTFFGSLTFFDLCDKLITSYMLPLGGMAVAVYSGWFLKRSSSQCRQSLCCAQSWIYPLWSILIRFVAPVAVAIVFIQQLGVI</sequence>
<accession>Q1K1U5</accession>
<evidence type="ECO:0000256" key="3">
    <source>
        <dbReference type="ARBA" id="ARBA00022692"/>
    </source>
</evidence>
<comment type="caution">
    <text evidence="8">The sequence shown here is derived from an EMBL/GenBank/DDBJ whole genome shotgun (WGS) entry which is preliminary data.</text>
</comment>
<dbReference type="CDD" id="cd10336">
    <property type="entry name" value="SLC6sbd_Tyt1-Like"/>
    <property type="match status" value="1"/>
</dbReference>
<evidence type="ECO:0000256" key="6">
    <source>
        <dbReference type="RuleBase" id="RU003732"/>
    </source>
</evidence>
<dbReference type="InterPro" id="IPR000175">
    <property type="entry name" value="Na/ntran_symport"/>
</dbReference>
<dbReference type="PANTHER" id="PTHR42948">
    <property type="entry name" value="TRANSPORTER"/>
    <property type="match status" value="1"/>
</dbReference>
<proteinExistence type="inferred from homology"/>
<feature type="transmembrane region" description="Helical" evidence="7">
    <location>
        <begin position="344"/>
        <end position="363"/>
    </location>
</feature>
<evidence type="ECO:0000256" key="4">
    <source>
        <dbReference type="ARBA" id="ARBA00022989"/>
    </source>
</evidence>
<dbReference type="PROSITE" id="PS00610">
    <property type="entry name" value="NA_NEUROTRAN_SYMP_1"/>
    <property type="match status" value="1"/>
</dbReference>
<dbReference type="PANTHER" id="PTHR42948:SF1">
    <property type="entry name" value="TRANSPORTER"/>
    <property type="match status" value="1"/>
</dbReference>
<feature type="transmembrane region" description="Helical" evidence="7">
    <location>
        <begin position="216"/>
        <end position="240"/>
    </location>
</feature>
<keyword evidence="4 7" id="KW-1133">Transmembrane helix</keyword>
<protein>
    <recommendedName>
        <fullName evidence="6">Transporter</fullName>
    </recommendedName>
</protein>
<reference evidence="8" key="2">
    <citation type="submission" date="2006-05" db="EMBL/GenBank/DDBJ databases">
        <title>Sequencing of the draft genome and assembly of Desulfuromonas acetoxidans DSM 684.</title>
        <authorList>
            <consortium name="US DOE Joint Genome Institute (JGI-PGF)"/>
            <person name="Copeland A."/>
            <person name="Lucas S."/>
            <person name="Lapidus A."/>
            <person name="Barry K."/>
            <person name="Detter J.C."/>
            <person name="Glavina del Rio T."/>
            <person name="Hammon N."/>
            <person name="Israni S."/>
            <person name="Dalin E."/>
            <person name="Tice H."/>
            <person name="Bruce D."/>
            <person name="Pitluck S."/>
            <person name="Richardson P."/>
        </authorList>
    </citation>
    <scope>NUCLEOTIDE SEQUENCE [LARGE SCALE GENOMIC DNA]</scope>
    <source>
        <strain evidence="8">DSM 684</strain>
    </source>
</reference>
<comment type="subcellular location">
    <subcellularLocation>
        <location evidence="1">Membrane</location>
        <topology evidence="1">Multi-pass membrane protein</topology>
    </subcellularLocation>
</comment>
<evidence type="ECO:0000256" key="2">
    <source>
        <dbReference type="ARBA" id="ARBA00022448"/>
    </source>
</evidence>
<reference evidence="8" key="1">
    <citation type="submission" date="2006-05" db="EMBL/GenBank/DDBJ databases">
        <title>Annotation of the draft genome assembly of Desulfuromonas acetoxidans DSM 684.</title>
        <authorList>
            <consortium name="US DOE Joint Genome Institute (JGI-ORNL)"/>
            <person name="Larimer F."/>
            <person name="Land M."/>
            <person name="Hauser L."/>
        </authorList>
    </citation>
    <scope>NUCLEOTIDE SEQUENCE [LARGE SCALE GENOMIC DNA]</scope>
    <source>
        <strain evidence="8">DSM 684</strain>
    </source>
</reference>
<dbReference type="PRINTS" id="PR00176">
    <property type="entry name" value="NANEUSMPORT"/>
</dbReference>
<dbReference type="InterPro" id="IPR047218">
    <property type="entry name" value="YocR/YhdH-like"/>
</dbReference>
<feature type="transmembrane region" description="Helical" evidence="7">
    <location>
        <begin position="7"/>
        <end position="28"/>
    </location>
</feature>
<feature type="transmembrane region" description="Helical" evidence="7">
    <location>
        <begin position="424"/>
        <end position="445"/>
    </location>
</feature>
<feature type="transmembrane region" description="Helical" evidence="7">
    <location>
        <begin position="40"/>
        <end position="64"/>
    </location>
</feature>
<feature type="transmembrane region" description="Helical" evidence="7">
    <location>
        <begin position="383"/>
        <end position="403"/>
    </location>
</feature>
<dbReference type="NCBIfam" id="NF037979">
    <property type="entry name" value="Na_transp"/>
    <property type="match status" value="1"/>
</dbReference>
<evidence type="ECO:0000256" key="7">
    <source>
        <dbReference type="SAM" id="Phobius"/>
    </source>
</evidence>
<organism evidence="8 9">
    <name type="scientific">Desulfuromonas acetoxidans (strain DSM 684 / 11070)</name>
    <dbReference type="NCBI Taxonomy" id="281689"/>
    <lineage>
        <taxon>Bacteria</taxon>
        <taxon>Pseudomonadati</taxon>
        <taxon>Thermodesulfobacteriota</taxon>
        <taxon>Desulfuromonadia</taxon>
        <taxon>Desulfuromonadales</taxon>
        <taxon>Desulfuromonadaceae</taxon>
        <taxon>Desulfuromonas</taxon>
    </lineage>
</organism>
<dbReference type="AlphaFoldDB" id="Q1K1U5"/>
<dbReference type="EMBL" id="AAEW02000005">
    <property type="protein sequence ID" value="EAT16293.1"/>
    <property type="molecule type" value="Genomic_DNA"/>
</dbReference>
<evidence type="ECO:0000256" key="5">
    <source>
        <dbReference type="ARBA" id="ARBA00023136"/>
    </source>
</evidence>
<evidence type="ECO:0000313" key="8">
    <source>
        <dbReference type="EMBL" id="EAT16293.1"/>
    </source>
</evidence>
<keyword evidence="9" id="KW-1185">Reference proteome</keyword>
<dbReference type="RefSeq" id="WP_005998832.1">
    <property type="nucleotide sequence ID" value="NZ_AAEW02000005.1"/>
</dbReference>
<dbReference type="SUPFAM" id="SSF161070">
    <property type="entry name" value="SNF-like"/>
    <property type="match status" value="1"/>
</dbReference>
<feature type="transmembrane region" description="Helical" evidence="7">
    <location>
        <begin position="176"/>
        <end position="196"/>
    </location>
</feature>
<feature type="transmembrane region" description="Helical" evidence="7">
    <location>
        <begin position="146"/>
        <end position="164"/>
    </location>
</feature>
<dbReference type="OrthoDB" id="9762833at2"/>